<reference evidence="2" key="1">
    <citation type="submission" date="2023-06" db="EMBL/GenBank/DDBJ databases">
        <authorList>
            <consortium name="Lawrence Berkeley National Laboratory"/>
            <person name="Ahrendt S."/>
            <person name="Sahu N."/>
            <person name="Indic B."/>
            <person name="Wong-Bajracharya J."/>
            <person name="Merenyi Z."/>
            <person name="Ke H.-M."/>
            <person name="Monk M."/>
            <person name="Kocsube S."/>
            <person name="Drula E."/>
            <person name="Lipzen A."/>
            <person name="Balint B."/>
            <person name="Henrissat B."/>
            <person name="Andreopoulos B."/>
            <person name="Martin F.M."/>
            <person name="Harder C.B."/>
            <person name="Rigling D."/>
            <person name="Ford K.L."/>
            <person name="Foster G.D."/>
            <person name="Pangilinan J."/>
            <person name="Papanicolaou A."/>
            <person name="Barry K."/>
            <person name="LaButti K."/>
            <person name="Viragh M."/>
            <person name="Koriabine M."/>
            <person name="Yan M."/>
            <person name="Riley R."/>
            <person name="Champramary S."/>
            <person name="Plett K.L."/>
            <person name="Tsai I.J."/>
            <person name="Slot J."/>
            <person name="Sipos G."/>
            <person name="Plett J."/>
            <person name="Nagy L.G."/>
            <person name="Grigoriev I.V."/>
        </authorList>
    </citation>
    <scope>NUCLEOTIDE SEQUENCE</scope>
    <source>
        <strain evidence="2">HWK02</strain>
    </source>
</reference>
<evidence type="ECO:0000256" key="1">
    <source>
        <dbReference type="SAM" id="MobiDB-lite"/>
    </source>
</evidence>
<dbReference type="EMBL" id="JAUEPU010000013">
    <property type="protein sequence ID" value="KAK0497103.1"/>
    <property type="molecule type" value="Genomic_DNA"/>
</dbReference>
<feature type="compositionally biased region" description="Polar residues" evidence="1">
    <location>
        <begin position="47"/>
        <end position="60"/>
    </location>
</feature>
<evidence type="ECO:0000313" key="3">
    <source>
        <dbReference type="Proteomes" id="UP001175228"/>
    </source>
</evidence>
<name>A0AA39Q6D2_9AGAR</name>
<feature type="compositionally biased region" description="Basic and acidic residues" evidence="1">
    <location>
        <begin position="1"/>
        <end position="16"/>
    </location>
</feature>
<comment type="caution">
    <text evidence="2">The sequence shown here is derived from an EMBL/GenBank/DDBJ whole genome shotgun (WGS) entry which is preliminary data.</text>
</comment>
<proteinExistence type="predicted"/>
<organism evidence="2 3">
    <name type="scientific">Armillaria luteobubalina</name>
    <dbReference type="NCBI Taxonomy" id="153913"/>
    <lineage>
        <taxon>Eukaryota</taxon>
        <taxon>Fungi</taxon>
        <taxon>Dikarya</taxon>
        <taxon>Basidiomycota</taxon>
        <taxon>Agaricomycotina</taxon>
        <taxon>Agaricomycetes</taxon>
        <taxon>Agaricomycetidae</taxon>
        <taxon>Agaricales</taxon>
        <taxon>Marasmiineae</taxon>
        <taxon>Physalacriaceae</taxon>
        <taxon>Armillaria</taxon>
    </lineage>
</organism>
<feature type="compositionally biased region" description="Low complexity" evidence="1">
    <location>
        <begin position="28"/>
        <end position="45"/>
    </location>
</feature>
<evidence type="ECO:0000313" key="2">
    <source>
        <dbReference type="EMBL" id="KAK0497103.1"/>
    </source>
</evidence>
<protein>
    <submittedName>
        <fullName evidence="2">Uncharacterized protein</fullName>
    </submittedName>
</protein>
<dbReference type="Proteomes" id="UP001175228">
    <property type="component" value="Unassembled WGS sequence"/>
</dbReference>
<sequence>MNRDSRQPSLRYDRSLTPELDTFRSYIPSMRSSRPARSSRHTPSSYHHPTTRQQENSRSLPTLRIRCHPPTPATGSAFRHLSTAPLQKSSPISLSPQLVRGPSVENKETAHYPASSRTVAEVPPTSQVSFLNFEADTCETPFQNMPCPLPMHTHPVTYSLISGIWALHKAPHSSRVHECTIFFHRPTKANSQLFNEATELSVFLYRYAGDDIPLDVHSLRDHVKLTTLSESCKVLDSMVVEVNVGRKSGKIFLPCDLATMNETTLDISQWLVDGTNTVRCIQLRDEAADVFILHASSMPSGIEKRDQKSNIDIDVGSSQSHADNVFQLSYTSVLGTEVINGSATTKYTQFDPQMHSPEADDDFMRRCKEVYGTLAAIEAVSLDLSVRFVFMFLAQILAAS</sequence>
<feature type="region of interest" description="Disordered" evidence="1">
    <location>
        <begin position="1"/>
        <end position="61"/>
    </location>
</feature>
<dbReference type="AlphaFoldDB" id="A0AA39Q6D2"/>
<gene>
    <name evidence="2" type="ORF">EDD18DRAFT_1104560</name>
</gene>
<keyword evidence="3" id="KW-1185">Reference proteome</keyword>
<accession>A0AA39Q6D2</accession>